<protein>
    <submittedName>
        <fullName evidence="1">Uncharacterized protein</fullName>
    </submittedName>
</protein>
<evidence type="ECO:0000313" key="2">
    <source>
        <dbReference type="Proteomes" id="UP001638806"/>
    </source>
</evidence>
<proteinExistence type="predicted"/>
<name>A0ACC4E8L1_PURLI</name>
<evidence type="ECO:0000313" key="1">
    <source>
        <dbReference type="EMBL" id="KAL3964572.1"/>
    </source>
</evidence>
<organism evidence="1 2">
    <name type="scientific">Purpureocillium lilacinum</name>
    <name type="common">Paecilomyces lilacinus</name>
    <dbReference type="NCBI Taxonomy" id="33203"/>
    <lineage>
        <taxon>Eukaryota</taxon>
        <taxon>Fungi</taxon>
        <taxon>Dikarya</taxon>
        <taxon>Ascomycota</taxon>
        <taxon>Pezizomycotina</taxon>
        <taxon>Sordariomycetes</taxon>
        <taxon>Hypocreomycetidae</taxon>
        <taxon>Hypocreales</taxon>
        <taxon>Ophiocordycipitaceae</taxon>
        <taxon>Purpureocillium</taxon>
    </lineage>
</organism>
<accession>A0ACC4E8L1</accession>
<dbReference type="EMBL" id="JBGNUJ010000002">
    <property type="protein sequence ID" value="KAL3964572.1"/>
    <property type="molecule type" value="Genomic_DNA"/>
</dbReference>
<keyword evidence="2" id="KW-1185">Reference proteome</keyword>
<reference evidence="1" key="1">
    <citation type="submission" date="2024-12" db="EMBL/GenBank/DDBJ databases">
        <title>Comparative genomics and development of molecular markers within Purpureocillium lilacinum and among Purpureocillium species.</title>
        <authorList>
            <person name="Yeh Z.-Y."/>
            <person name="Ni N.-T."/>
            <person name="Lo P.-H."/>
            <person name="Mushyakhwo K."/>
            <person name="Lin C.-F."/>
            <person name="Nai Y.-S."/>
        </authorList>
    </citation>
    <scope>NUCLEOTIDE SEQUENCE</scope>
    <source>
        <strain evidence="1">NCHU-NPUST-175</strain>
    </source>
</reference>
<sequence length="269" mass="30716">MSDDNRDLLRFAAEYADQDVDLYELLGVDALTTKEDIHRAWRKRSLKYHPDKAGADFDAAKWELFERARDVLADPPARAAYDSASAAKLLRRQERQAMDQERKRFADDLEAAEKAAARARSDKAQKERAAMQEERDRLAEAQRVRDEERRRQEAAAQEVEDLAEARRRVREKKEEKTRRRQAREEMKASLGSGLPRGRPTAPSRCRGTTTSRARATATLEKKVLGARGTESAKGEATEEELQDAEKGVQDARRRIFDAEAKYQRETAAI</sequence>
<comment type="caution">
    <text evidence="1">The sequence shown here is derived from an EMBL/GenBank/DDBJ whole genome shotgun (WGS) entry which is preliminary data.</text>
</comment>
<gene>
    <name evidence="1" type="ORF">ACCO45_001576</name>
</gene>
<dbReference type="Proteomes" id="UP001638806">
    <property type="component" value="Unassembled WGS sequence"/>
</dbReference>